<dbReference type="GO" id="GO:0003682">
    <property type="term" value="F:chromatin binding"/>
    <property type="evidence" value="ECO:0007669"/>
    <property type="project" value="TreeGrafter"/>
</dbReference>
<evidence type="ECO:0000313" key="10">
    <source>
        <dbReference type="Proteomes" id="UP000823405"/>
    </source>
</evidence>
<dbReference type="InterPro" id="IPR016024">
    <property type="entry name" value="ARM-type_fold"/>
</dbReference>
<keyword evidence="4 6" id="KW-0539">Nucleus</keyword>
<dbReference type="GO" id="GO:0034087">
    <property type="term" value="P:establishment of mitotic sister chromatid cohesion"/>
    <property type="evidence" value="ECO:0007669"/>
    <property type="project" value="TreeGrafter"/>
</dbReference>
<evidence type="ECO:0000313" key="9">
    <source>
        <dbReference type="EMBL" id="KAG0317632.1"/>
    </source>
</evidence>
<comment type="caution">
    <text evidence="9">The sequence shown here is derived from an EMBL/GenBank/DDBJ whole genome shotgun (WGS) entry which is preliminary data.</text>
</comment>
<dbReference type="GO" id="GO:1990414">
    <property type="term" value="P:replication-born double-strand break repair via sister chromatid exchange"/>
    <property type="evidence" value="ECO:0007669"/>
    <property type="project" value="TreeGrafter"/>
</dbReference>
<feature type="region of interest" description="Disordered" evidence="7">
    <location>
        <begin position="222"/>
        <end position="298"/>
    </location>
</feature>
<dbReference type="Pfam" id="PF12830">
    <property type="entry name" value="Nipped-B_C"/>
    <property type="match status" value="1"/>
</dbReference>
<dbReference type="SUPFAM" id="SSF48371">
    <property type="entry name" value="ARM repeat"/>
    <property type="match status" value="1"/>
</dbReference>
<dbReference type="CDD" id="cd23958">
    <property type="entry name" value="SCC2"/>
    <property type="match status" value="1"/>
</dbReference>
<evidence type="ECO:0000256" key="5">
    <source>
        <dbReference type="ARBA" id="ARBA00023306"/>
    </source>
</evidence>
<feature type="region of interest" description="Disordered" evidence="7">
    <location>
        <begin position="56"/>
        <end position="75"/>
    </location>
</feature>
<dbReference type="InterPro" id="IPR026003">
    <property type="entry name" value="Cohesin_HEAT"/>
</dbReference>
<evidence type="ECO:0000256" key="3">
    <source>
        <dbReference type="ARBA" id="ARBA00022737"/>
    </source>
</evidence>
<feature type="compositionally biased region" description="Low complexity" evidence="7">
    <location>
        <begin position="316"/>
        <end position="332"/>
    </location>
</feature>
<evidence type="ECO:0000256" key="6">
    <source>
        <dbReference type="RuleBase" id="RU364107"/>
    </source>
</evidence>
<dbReference type="GO" id="GO:0061775">
    <property type="term" value="F:cohesin loader activity"/>
    <property type="evidence" value="ECO:0007669"/>
    <property type="project" value="InterPro"/>
</dbReference>
<keyword evidence="5 6" id="KW-0131">Cell cycle</keyword>
<organism evidence="9 10">
    <name type="scientific">Linnemannia gamsii</name>
    <dbReference type="NCBI Taxonomy" id="64522"/>
    <lineage>
        <taxon>Eukaryota</taxon>
        <taxon>Fungi</taxon>
        <taxon>Fungi incertae sedis</taxon>
        <taxon>Mucoromycota</taxon>
        <taxon>Mortierellomycotina</taxon>
        <taxon>Mortierellomycetes</taxon>
        <taxon>Mortierellales</taxon>
        <taxon>Mortierellaceae</taxon>
        <taxon>Linnemannia</taxon>
    </lineage>
</organism>
<dbReference type="Proteomes" id="UP000823405">
    <property type="component" value="Unassembled WGS sequence"/>
</dbReference>
<dbReference type="PANTHER" id="PTHR21704">
    <property type="entry name" value="NIPPED-B-LIKE PROTEIN DELANGIN SCC2-RELATED"/>
    <property type="match status" value="1"/>
</dbReference>
<dbReference type="GO" id="GO:0090694">
    <property type="term" value="C:Scc2-Scc4 cohesin loading complex"/>
    <property type="evidence" value="ECO:0007669"/>
    <property type="project" value="TreeGrafter"/>
</dbReference>
<name>A0A9P6RF46_9FUNG</name>
<evidence type="ECO:0000256" key="1">
    <source>
        <dbReference type="ARBA" id="ARBA00004123"/>
    </source>
</evidence>
<feature type="compositionally biased region" description="Polar residues" evidence="7">
    <location>
        <begin position="249"/>
        <end position="261"/>
    </location>
</feature>
<dbReference type="EMBL" id="JAAAIN010000233">
    <property type="protein sequence ID" value="KAG0317632.1"/>
    <property type="molecule type" value="Genomic_DNA"/>
</dbReference>
<gene>
    <name evidence="9" type="primary">SCC2</name>
    <name evidence="9" type="ORF">BGZ97_005097</name>
</gene>
<keyword evidence="10" id="KW-1185">Reference proteome</keyword>
<feature type="compositionally biased region" description="Basic residues" evidence="7">
    <location>
        <begin position="1839"/>
        <end position="1852"/>
    </location>
</feature>
<protein>
    <recommendedName>
        <fullName evidence="6">Sister chromatid cohesion protein</fullName>
    </recommendedName>
</protein>
<feature type="region of interest" description="Disordered" evidence="7">
    <location>
        <begin position="1650"/>
        <end position="1721"/>
    </location>
</feature>
<feature type="region of interest" description="Disordered" evidence="7">
    <location>
        <begin position="1830"/>
        <end position="1912"/>
    </location>
</feature>
<evidence type="ECO:0000256" key="7">
    <source>
        <dbReference type="SAM" id="MobiDB-lite"/>
    </source>
</evidence>
<comment type="subcellular location">
    <subcellularLocation>
        <location evidence="1 6">Nucleus</location>
    </subcellularLocation>
</comment>
<dbReference type="GO" id="GO:0010468">
    <property type="term" value="P:regulation of gene expression"/>
    <property type="evidence" value="ECO:0007669"/>
    <property type="project" value="InterPro"/>
</dbReference>
<dbReference type="SUPFAM" id="SSF81995">
    <property type="entry name" value="beta-sandwich domain of Sec23/24"/>
    <property type="match status" value="1"/>
</dbReference>
<feature type="compositionally biased region" description="Polar residues" evidence="7">
    <location>
        <begin position="222"/>
        <end position="240"/>
    </location>
</feature>
<dbReference type="GO" id="GO:0140588">
    <property type="term" value="P:chromatin looping"/>
    <property type="evidence" value="ECO:0007669"/>
    <property type="project" value="InterPro"/>
</dbReference>
<dbReference type="PANTHER" id="PTHR21704:SF18">
    <property type="entry name" value="NIPPED-B-LIKE PROTEIN"/>
    <property type="match status" value="1"/>
</dbReference>
<proteinExistence type="inferred from homology"/>
<keyword evidence="3 6" id="KW-0677">Repeat</keyword>
<accession>A0A9P6RF46</accession>
<dbReference type="Gene3D" id="1.25.10.10">
    <property type="entry name" value="Leucine-rich Repeat Variant"/>
    <property type="match status" value="1"/>
</dbReference>
<sequence length="1912" mass="213538">MQNTQHQQQQQLHSQHQFLLQQQQHQLQQHQYYEQQQQQQHYAPQYLQQLQQQQQYQPSPLIDSSPGPIGHLPTNAKAGVQYSALASITSTESVLRDLPSLSIAFSDFRLLEPKDATVQNMLAQQGLTQHAVNFQTEYLKTIISNANVDNIRFMSATQITSSSMPFTPKYDQPLSGISQAVLHHCTKSRPSTIQLEDTYQLPKIDPYDALIEFRNSATSRQQVTALRQRQPSVTLENRQGSVKAREISPLTTSSQKRGAQDTTDDELDTRARVPKKLKSRPPAPPIIRFDPTHPPASPPDNKGVLLEVLLPTSHVSSTNATTTAESSRTSSSLPVDPTTEFEDTVSEFLESIETADENNGFRKHLSGSQLKYVGRAVQDLSKQGLLVEVQIDTLSTLLKYLESAMTEFDTIDVISLFSEEFTTAGDDWYNVIDRFFDKITLILEHVVLSLAILNTRGLQQHMFPEELLVASLSVFKTHAEKFLVPALEFSKDDSGLSKGSGIFRAISGNNALRSRVLSVVGTTCDISERLRKSVNTEVSDDIIVKLVYIGLALFFIDTSSELMVGQTEAESVKQAGSSLLRMIFAKHSKQRTWILEEILSLLIKLPHGKKVTKGYRLLDGSKIHTSSALLMQLVQTCAESPLDVEPPMDFLHLPPSTQKIECRKLLDDVKRIMEGAKTSVGYIFNVLLSRSMKGTKSSVDADYRTVLDTLMTDLLIVLGHPEWPSAELYILIFSKAMARYLDDTKAETAARTMAVDTLGLIAARIKTISNRIATDASEQAKASGNEEQRPFYGDLSISTSMADLLYLQANYSNVVEYLGSNELNDTATKAAKNTWIGQWIAVICSATTKECDDRTWGEDQWNALAIEVLKLWKLFNSQESHPRSILPLARKSVSLSGAYLTSRHQLFLSFDMMLSRILKTLEGGAITLRAKSLRALSLIVTGDYAVLSQMNVRRTIALRLQDQSPSVRDAALELVGKYMLQDAAIRKAYYDIVSDRISDTGLNVRKRVLRLLKDMFHKADDPEMRNDISQKLLLRVYDDETTVKDLAIKSVSEVWFSPFVNVTSVSHEIRGDQVDGSNVVAPVTSSQRRDISKRSRTLIDMVGKLSIPQAEAFGSVIQWLLNKERRTDEFNLLDPRQAFSRTCAVIVDCLVDLIQTLQDEDALKSSVASAVHTLHTFTKAEPRLIEAKHLSSLLVYLHCSSTSGDWKITMFVLRIFQDTILVVKDMTPNDSQMVERLALALVAKCPVVLLPEAVHVLCLAVRTLTLHSARLCKFFQTCVDLLAADVHKLRAGTAIQDNKTRRLMTIVGLLCKHFDFEVAIKDHPEEIHLVELKTKMPPSPQEYVFTILSSLCGHQYSLALQQSALQSLGHVYMSFPVLMNSSRSVKIMDSIFAGHEFSLQTELLQIFTCFLLKIQTTPASEQSKGTGYSLVAKAEDHLEAGIGSSIMQRYLDRILGCALVANETLQAAAIDVITQVTLQALVHPMLCMPAIVALETSSDATICSRVLRIHRDLHQKHASLIYARNMECIRTAYTYQTSLRRSKAGVNGFKLITETGQSVALLCHMYNLVSDKRQPRNSLLTGLVKVLEVDLTSPEVEVDGNYARFIAENLAYLDYRTMEEVLLVVFHLNRIIAGSGITLLHSLTEMSSRSRASASDDDSTSQKTNGKAPTRGKKSGNQTTAAVTKARSKPKKGNAQNDKSPESKEAVASEFGGEDHHDDGREPILPVRVMARASVAVEAAILLKTCLKRIYDISESKCHQFQPSSHATHKEKPVLRPTGTVARIYWQWNADQINIICDPMSTKNNAEDMARNQLGHFLELIEAESVQHVKDEEKESAKGHHHHRRHAIRPHSSRNDRPNGVQQKHLRDEREEEGECIKGDTEEGEEEDEEDEEDEDVESGEDGDESGEDPDE</sequence>
<dbReference type="GO" id="GO:0071169">
    <property type="term" value="P:establishment of protein localization to chromatin"/>
    <property type="evidence" value="ECO:0007669"/>
    <property type="project" value="TreeGrafter"/>
</dbReference>
<dbReference type="InterPro" id="IPR011989">
    <property type="entry name" value="ARM-like"/>
</dbReference>
<dbReference type="OrthoDB" id="418242at2759"/>
<evidence type="ECO:0000256" key="4">
    <source>
        <dbReference type="ARBA" id="ARBA00023242"/>
    </source>
</evidence>
<feature type="compositionally biased region" description="Basic and acidic residues" evidence="7">
    <location>
        <begin position="1865"/>
        <end position="1881"/>
    </location>
</feature>
<feature type="region of interest" description="Disordered" evidence="7">
    <location>
        <begin position="316"/>
        <end position="338"/>
    </location>
</feature>
<dbReference type="Pfam" id="PF12765">
    <property type="entry name" value="Cohesin_HEAT"/>
    <property type="match status" value="1"/>
</dbReference>
<evidence type="ECO:0000256" key="2">
    <source>
        <dbReference type="ARBA" id="ARBA00009252"/>
    </source>
</evidence>
<dbReference type="InterPro" id="IPR033031">
    <property type="entry name" value="Scc2/Nipped-B"/>
</dbReference>
<feature type="domain" description="Sister chromatid cohesion C-terminal" evidence="8">
    <location>
        <begin position="1444"/>
        <end position="1631"/>
    </location>
</feature>
<evidence type="ECO:0000259" key="8">
    <source>
        <dbReference type="Pfam" id="PF12830"/>
    </source>
</evidence>
<reference evidence="9" key="1">
    <citation type="journal article" date="2020" name="Fungal Divers.">
        <title>Resolving the Mortierellaceae phylogeny through synthesis of multi-gene phylogenetics and phylogenomics.</title>
        <authorList>
            <person name="Vandepol N."/>
            <person name="Liber J."/>
            <person name="Desiro A."/>
            <person name="Na H."/>
            <person name="Kennedy M."/>
            <person name="Barry K."/>
            <person name="Grigoriev I.V."/>
            <person name="Miller A.N."/>
            <person name="O'Donnell K."/>
            <person name="Stajich J.E."/>
            <person name="Bonito G."/>
        </authorList>
    </citation>
    <scope>NUCLEOTIDE SEQUENCE</scope>
    <source>
        <strain evidence="9">NVP60</strain>
    </source>
</reference>
<feature type="compositionally biased region" description="Acidic residues" evidence="7">
    <location>
        <begin position="1882"/>
        <end position="1912"/>
    </location>
</feature>
<dbReference type="InterPro" id="IPR024986">
    <property type="entry name" value="Nipped-B_C"/>
</dbReference>
<comment type="similarity">
    <text evidence="2 6">Belongs to the SCC2/Nipped-B family.</text>
</comment>
<feature type="compositionally biased region" description="Basic and acidic residues" evidence="7">
    <location>
        <begin position="1699"/>
        <end position="1721"/>
    </location>
</feature>